<keyword evidence="4" id="KW-1185">Reference proteome</keyword>
<sequence>MKTSSEKSTTTTPSPATQTSSQPFFAKAGGGDFFEPARQTPAPAVQMKLTVNKPGDSFEQEADKTADKVMRMPAPMSAPTITGKDEKLQRQTDDKLQKKEDDKLQKAALPEEKIQKAELKDDKIQKAPAPEEKLQKKEEDKIQKAPAQDDKIQKKESNKGEKKTGDGTPAVTSDVQTAIQQQTSGGQPLSNDVRTFMEPRFGADFSNVRIHTNAESAGLSNQLSARAFTYQNHIFFSRDQYQPGTSEGKQLLAHELTHTVQQGHAVQRSPQVATTATPPPVQRLGVQDALDYFADKAYNIPGFRMLTIVLGFNPINMRSTDRSAANILRALVELVPGGHLITQALDNHGVFAKAGAWIEQKLAILGDIGSEIISGLKSFINSLSWSDIFDLGGVWERAKRIFTDPIGRLISFAGSVVSEILKMVKDAILKPLAALAEGTRGYDLLKALLGVDPITGEAVPRTADTLIGGFMKLIGQEEIWENIKKGNAVARAWAWFQGALGGLLNFARTIPRRIIDTLTSLTFQDIISVAGAFTKIVGSFASIAGEFFSWALNQVISLLEILFSVVAPGVMPYIAKARAAFTTILKNPIGFVNNLVRAGKMGFQLFASNIVDHLKTALIKWITGPLGEAGVYIPKSFSLIEVVKLVLSVLGLTWQNIRGKLVKIIPEPVLVGLEKTAGVLVTLVKDGPAAAWEQIKTELTELKDQMISQVTQMITTEVVKAAVAKLVSMINPAGAIIQAILAIYNTVTFFIQKINQIAAVVASFIDSISAIASGQVEGAAKKVEKTMASTLTVIIAFLAKFAGLGNIPEKLVGIIKKIRQPIDKGLDKIVAWLGNMLKKLGGKKDKDDYTEAFAAVGTAVNNAKQAKHTKEQLQTDIAPLKTKYKFKKLDVTDGSNGIEVKAEINPAKVYQYAGQLRLKLIYDPSWPLDEFLNKANALQAAADAGKLATLAVDPKTGRKRSTKTLRKGAEKAFKEKVRLFILAEITNPGQQAQAMAMLANLDPDHQVDLQVGGKDASANISLTDGSMNKTMGFLEMGPALRGLPPATKIEKVVIDTSAAKAGMHKETGDAAALRSILLTYAKGPQKLAVYAWFKGLETPA</sequence>
<gene>
    <name evidence="3" type="ORF">SAMN06269250_4206</name>
</gene>
<evidence type="ECO:0000313" key="3">
    <source>
        <dbReference type="EMBL" id="SOD92828.1"/>
    </source>
</evidence>
<evidence type="ECO:0000256" key="1">
    <source>
        <dbReference type="SAM" id="MobiDB-lite"/>
    </source>
</evidence>
<dbReference type="Pfam" id="PF13699">
    <property type="entry name" value="eCIS_core"/>
    <property type="match status" value="1"/>
</dbReference>
<evidence type="ECO:0000259" key="2">
    <source>
        <dbReference type="Pfam" id="PF13699"/>
    </source>
</evidence>
<name>A0A286GBG6_9BACT</name>
<organism evidence="3 4">
    <name type="scientific">Spirosoma fluviale</name>
    <dbReference type="NCBI Taxonomy" id="1597977"/>
    <lineage>
        <taxon>Bacteria</taxon>
        <taxon>Pseudomonadati</taxon>
        <taxon>Bacteroidota</taxon>
        <taxon>Cytophagia</taxon>
        <taxon>Cytophagales</taxon>
        <taxon>Cytophagaceae</taxon>
        <taxon>Spirosoma</taxon>
    </lineage>
</organism>
<feature type="region of interest" description="Disordered" evidence="1">
    <location>
        <begin position="1"/>
        <end position="172"/>
    </location>
</feature>
<protein>
    <recommendedName>
        <fullName evidence="2">eCIS core domain-containing protein</fullName>
    </recommendedName>
</protein>
<reference evidence="4" key="1">
    <citation type="submission" date="2017-09" db="EMBL/GenBank/DDBJ databases">
        <authorList>
            <person name="Varghese N."/>
            <person name="Submissions S."/>
        </authorList>
    </citation>
    <scope>NUCLEOTIDE SEQUENCE [LARGE SCALE GENOMIC DNA]</scope>
    <source>
        <strain evidence="4">DSM 29961</strain>
    </source>
</reference>
<dbReference type="RefSeq" id="WP_097128032.1">
    <property type="nucleotide sequence ID" value="NZ_OCNH01000003.1"/>
</dbReference>
<proteinExistence type="predicted"/>
<feature type="compositionally biased region" description="Low complexity" evidence="1">
    <location>
        <begin position="1"/>
        <end position="22"/>
    </location>
</feature>
<feature type="compositionally biased region" description="Basic and acidic residues" evidence="1">
    <location>
        <begin position="61"/>
        <end position="70"/>
    </location>
</feature>
<dbReference type="InterPro" id="IPR025295">
    <property type="entry name" value="eCIS_core_dom"/>
</dbReference>
<dbReference type="OrthoDB" id="4317910at2"/>
<accession>A0A286GBG6</accession>
<dbReference type="AlphaFoldDB" id="A0A286GBG6"/>
<feature type="compositionally biased region" description="Basic and acidic residues" evidence="1">
    <location>
        <begin position="83"/>
        <end position="165"/>
    </location>
</feature>
<dbReference type="Proteomes" id="UP000219452">
    <property type="component" value="Unassembled WGS sequence"/>
</dbReference>
<feature type="domain" description="eCIS core" evidence="2">
    <location>
        <begin position="188"/>
        <end position="264"/>
    </location>
</feature>
<dbReference type="EMBL" id="OCNH01000003">
    <property type="protein sequence ID" value="SOD92828.1"/>
    <property type="molecule type" value="Genomic_DNA"/>
</dbReference>
<evidence type="ECO:0000313" key="4">
    <source>
        <dbReference type="Proteomes" id="UP000219452"/>
    </source>
</evidence>